<dbReference type="Proteomes" id="UP001500064">
    <property type="component" value="Unassembled WGS sequence"/>
</dbReference>
<evidence type="ECO:0000313" key="4">
    <source>
        <dbReference type="Proteomes" id="UP001500064"/>
    </source>
</evidence>
<reference evidence="4" key="1">
    <citation type="journal article" date="2019" name="Int. J. Syst. Evol. Microbiol.">
        <title>The Global Catalogue of Microorganisms (GCM) 10K type strain sequencing project: providing services to taxonomists for standard genome sequencing and annotation.</title>
        <authorList>
            <consortium name="The Broad Institute Genomics Platform"/>
            <consortium name="The Broad Institute Genome Sequencing Center for Infectious Disease"/>
            <person name="Wu L."/>
            <person name="Ma J."/>
        </authorList>
    </citation>
    <scope>NUCLEOTIDE SEQUENCE [LARGE SCALE GENOMIC DNA]</scope>
    <source>
        <strain evidence="4">JCM 13929</strain>
    </source>
</reference>
<evidence type="ECO:0000256" key="1">
    <source>
        <dbReference type="SAM" id="MobiDB-lite"/>
    </source>
</evidence>
<proteinExistence type="predicted"/>
<dbReference type="EMBL" id="BAAAMU010000014">
    <property type="protein sequence ID" value="GAA1627021.1"/>
    <property type="molecule type" value="Genomic_DNA"/>
</dbReference>
<comment type="caution">
    <text evidence="3">The sequence shown here is derived from an EMBL/GenBank/DDBJ whole genome shotgun (WGS) entry which is preliminary data.</text>
</comment>
<organism evidence="3 4">
    <name type="scientific">Nonomuraea maheshkhaliensis</name>
    <dbReference type="NCBI Taxonomy" id="419590"/>
    <lineage>
        <taxon>Bacteria</taxon>
        <taxon>Bacillati</taxon>
        <taxon>Actinomycetota</taxon>
        <taxon>Actinomycetes</taxon>
        <taxon>Streptosporangiales</taxon>
        <taxon>Streptosporangiaceae</taxon>
        <taxon>Nonomuraea</taxon>
    </lineage>
</organism>
<keyword evidence="4" id="KW-1185">Reference proteome</keyword>
<dbReference type="PANTHER" id="PTHR37809">
    <property type="entry name" value="RIBOSOMAL PROTEIN S12 METHYLTHIOTRANSFERASE ACCESSORY FACTOR YCAO"/>
    <property type="match status" value="1"/>
</dbReference>
<evidence type="ECO:0000259" key="2">
    <source>
        <dbReference type="PROSITE" id="PS51664"/>
    </source>
</evidence>
<protein>
    <recommendedName>
        <fullName evidence="2">YcaO domain-containing protein</fullName>
    </recommendedName>
</protein>
<accession>A0ABP4R0B1</accession>
<gene>
    <name evidence="3" type="ORF">GCM10009733_024700</name>
</gene>
<feature type="region of interest" description="Disordered" evidence="1">
    <location>
        <begin position="1"/>
        <end position="20"/>
    </location>
</feature>
<dbReference type="InterPro" id="IPR003776">
    <property type="entry name" value="YcaO-like_dom"/>
</dbReference>
<name>A0ABP4R0B1_9ACTN</name>
<dbReference type="Pfam" id="PF02624">
    <property type="entry name" value="YcaO"/>
    <property type="match status" value="1"/>
</dbReference>
<dbReference type="Gene3D" id="3.30.1330.230">
    <property type="match status" value="1"/>
</dbReference>
<dbReference type="RefSeq" id="WP_346104182.1">
    <property type="nucleotide sequence ID" value="NZ_BAAAMU010000014.1"/>
</dbReference>
<sequence length="487" mass="49965">MTGSSGGGHPPPRCPAEREVPLPVAVRRVTTTLSALGLRAQLVDAGPGHDPSAWWCGLRGEADAAPLACGMGKGGRDEARAGALFEAVEHYLTGSAGFAPEAVALAAPADVAAGPLRDDVCGALLAPMGGHRMACARYRAIGGPKLGRDVLSGGGLSGGGLSGSDPRAGLSGVGRSGGILGGGDMNGAGLDRAGLNGLGGGGVLVPLFLSAPWYVEAGAASLRELVGDRCDYADLMRYSCNSGSAIGVTVAEALLHALNETIERDALSLLLVRVFLGGPGFRPRLIDPETLPDKPARAYAVARELTGSPVYLLDITSDLGVPTMLAYTLPTSRHPHRRGTGTSLSPSHAAWRALTELVQTTLGERLPADTHRDPAAPAAHPELYACARFDLAQALRDAHVVPFRGDVTADGAPGDQLRTVVAVLAARGLTAYGRTVHALASGVTVVHVFVPGLERFMLVTDGNLVIPGRRGRAAALSAPENVSLPRL</sequence>
<dbReference type="PROSITE" id="PS51664">
    <property type="entry name" value="YCAO"/>
    <property type="match status" value="1"/>
</dbReference>
<feature type="domain" description="YcaO" evidence="2">
    <location>
        <begin position="70"/>
        <end position="487"/>
    </location>
</feature>
<dbReference type="PANTHER" id="PTHR37809:SF1">
    <property type="entry name" value="RIBOSOMAL PROTEIN S12 METHYLTHIOTRANSFERASE ACCESSORY FACTOR YCAO"/>
    <property type="match status" value="1"/>
</dbReference>
<evidence type="ECO:0000313" key="3">
    <source>
        <dbReference type="EMBL" id="GAA1627021.1"/>
    </source>
</evidence>